<accession>A0A0A9VX60</accession>
<feature type="non-terminal residue" evidence="1">
    <location>
        <position position="1"/>
    </location>
</feature>
<name>A0A0A9VX60_LYGHE</name>
<protein>
    <submittedName>
        <fullName evidence="1">Putative mitochondrial protein AtMg00860</fullName>
    </submittedName>
</protein>
<evidence type="ECO:0000313" key="1">
    <source>
        <dbReference type="EMBL" id="JAF98792.1"/>
    </source>
</evidence>
<sequence>QKCLFSAEKLSFFGYEFSKEGLRADPRKVQAICNLTEPKSVPEVRSFLGTVAYCGRFLPNLSIISAPLRKLIKKKNPWVWGEEQKRSFSRLKEELSKNLGNNYFNPNRYSELI</sequence>
<dbReference type="EMBL" id="GBHO01044811">
    <property type="protein sequence ID" value="JAF98792.1"/>
    <property type="molecule type" value="Transcribed_RNA"/>
</dbReference>
<organism evidence="1">
    <name type="scientific">Lygus hesperus</name>
    <name type="common">Western plant bug</name>
    <dbReference type="NCBI Taxonomy" id="30085"/>
    <lineage>
        <taxon>Eukaryota</taxon>
        <taxon>Metazoa</taxon>
        <taxon>Ecdysozoa</taxon>
        <taxon>Arthropoda</taxon>
        <taxon>Hexapoda</taxon>
        <taxon>Insecta</taxon>
        <taxon>Pterygota</taxon>
        <taxon>Neoptera</taxon>
        <taxon>Paraneoptera</taxon>
        <taxon>Hemiptera</taxon>
        <taxon>Heteroptera</taxon>
        <taxon>Panheteroptera</taxon>
        <taxon>Cimicomorpha</taxon>
        <taxon>Miridae</taxon>
        <taxon>Mirini</taxon>
        <taxon>Lygus</taxon>
    </lineage>
</organism>
<dbReference type="FunFam" id="3.30.70.270:FF:000023">
    <property type="entry name" value="Pol"/>
    <property type="match status" value="1"/>
</dbReference>
<reference evidence="1" key="1">
    <citation type="journal article" date="2014" name="PLoS ONE">
        <title>Transcriptome-Based Identification of ABC Transporters in the Western Tarnished Plant Bug Lygus hesperus.</title>
        <authorList>
            <person name="Hull J.J."/>
            <person name="Chaney K."/>
            <person name="Geib S.M."/>
            <person name="Fabrick J.A."/>
            <person name="Brent C.S."/>
            <person name="Walsh D."/>
            <person name="Lavine L.C."/>
        </authorList>
    </citation>
    <scope>NUCLEOTIDE SEQUENCE</scope>
</reference>
<proteinExistence type="predicted"/>
<reference evidence="1" key="2">
    <citation type="submission" date="2014-07" db="EMBL/GenBank/DDBJ databases">
        <authorList>
            <person name="Hull J."/>
        </authorList>
    </citation>
    <scope>NUCLEOTIDE SEQUENCE</scope>
</reference>
<feature type="non-terminal residue" evidence="1">
    <location>
        <position position="113"/>
    </location>
</feature>
<dbReference type="PANTHER" id="PTHR37984">
    <property type="entry name" value="PROTEIN CBG26694"/>
    <property type="match status" value="1"/>
</dbReference>
<dbReference type="PANTHER" id="PTHR37984:SF11">
    <property type="entry name" value="INTEGRASE CATALYTIC DOMAIN-CONTAINING PROTEIN"/>
    <property type="match status" value="1"/>
</dbReference>
<dbReference type="SUPFAM" id="SSF56672">
    <property type="entry name" value="DNA/RNA polymerases"/>
    <property type="match status" value="1"/>
</dbReference>
<dbReference type="GO" id="GO:0071897">
    <property type="term" value="P:DNA biosynthetic process"/>
    <property type="evidence" value="ECO:0007669"/>
    <property type="project" value="UniProtKB-ARBA"/>
</dbReference>
<gene>
    <name evidence="1" type="ORF">CM83_104887</name>
</gene>
<dbReference type="AlphaFoldDB" id="A0A0A9VX60"/>
<dbReference type="InterPro" id="IPR043128">
    <property type="entry name" value="Rev_trsase/Diguanyl_cyclase"/>
</dbReference>
<dbReference type="Gene3D" id="3.30.70.270">
    <property type="match status" value="1"/>
</dbReference>
<dbReference type="InterPro" id="IPR050951">
    <property type="entry name" value="Retrovirus_Pol_polyprotein"/>
</dbReference>
<dbReference type="InterPro" id="IPR043502">
    <property type="entry name" value="DNA/RNA_pol_sf"/>
</dbReference>